<evidence type="ECO:0000259" key="4">
    <source>
        <dbReference type="PROSITE" id="PS51186"/>
    </source>
</evidence>
<proteinExistence type="inferred from homology"/>
<dbReference type="RefSeq" id="WP_260903551.1">
    <property type="nucleotide sequence ID" value="NZ_CP104396.1"/>
</dbReference>
<evidence type="ECO:0000313" key="5">
    <source>
        <dbReference type="EMBL" id="UXC63191.1"/>
    </source>
</evidence>
<dbReference type="GO" id="GO:0008999">
    <property type="term" value="F:protein-N-terminal-alanine acetyltransferase activity"/>
    <property type="evidence" value="ECO:0007669"/>
    <property type="project" value="TreeGrafter"/>
</dbReference>
<dbReference type="GeneID" id="75138009"/>
<dbReference type="InterPro" id="IPR051531">
    <property type="entry name" value="N-acetyltransferase"/>
</dbReference>
<dbReference type="SUPFAM" id="SSF55729">
    <property type="entry name" value="Acyl-CoA N-acyltransferases (Nat)"/>
    <property type="match status" value="1"/>
</dbReference>
<keyword evidence="2" id="KW-0012">Acyltransferase</keyword>
<sequence length="145" mass="16314">MVQLVRITDDNLADDIYKEVTAAGVDFFSSDKQYLWAITFRGKIVGLVSLYNLSRTSADLGYWIKKTARRQGYAKQAVAQVVFLAAHDLGLQTIHAVVRRDNLASISIIRANDFELSLKMGAYCEYVLKLASKKSWKVIFPAFSD</sequence>
<name>A0A9Q9J4C7_9LACO</name>
<organism evidence="5 6">
    <name type="scientific">Ligilactobacillus agilis</name>
    <dbReference type="NCBI Taxonomy" id="1601"/>
    <lineage>
        <taxon>Bacteria</taxon>
        <taxon>Bacillati</taxon>
        <taxon>Bacillota</taxon>
        <taxon>Bacilli</taxon>
        <taxon>Lactobacillales</taxon>
        <taxon>Lactobacillaceae</taxon>
        <taxon>Ligilactobacillus</taxon>
    </lineage>
</organism>
<keyword evidence="1" id="KW-0808">Transferase</keyword>
<dbReference type="Gene3D" id="3.40.630.30">
    <property type="match status" value="1"/>
</dbReference>
<evidence type="ECO:0000256" key="2">
    <source>
        <dbReference type="ARBA" id="ARBA00023315"/>
    </source>
</evidence>
<evidence type="ECO:0000256" key="1">
    <source>
        <dbReference type="ARBA" id="ARBA00022679"/>
    </source>
</evidence>
<reference evidence="5" key="1">
    <citation type="submission" date="2022-09" db="EMBL/GenBank/DDBJ databases">
        <title>Complete genome of Ligilactobacillus agilis AM_LB6, isolated from chicken feces.</title>
        <authorList>
            <person name="den Bakker H.C."/>
            <person name="Mann A."/>
        </authorList>
    </citation>
    <scope>NUCLEOTIDE SEQUENCE</scope>
    <source>
        <strain evidence="5">AM_LB6</strain>
    </source>
</reference>
<dbReference type="GO" id="GO:0005737">
    <property type="term" value="C:cytoplasm"/>
    <property type="evidence" value="ECO:0007669"/>
    <property type="project" value="TreeGrafter"/>
</dbReference>
<dbReference type="PANTHER" id="PTHR43792">
    <property type="entry name" value="GNAT FAMILY, PUTATIVE (AFU_ORTHOLOGUE AFUA_3G00765)-RELATED-RELATED"/>
    <property type="match status" value="1"/>
</dbReference>
<dbReference type="PANTHER" id="PTHR43792:SF8">
    <property type="entry name" value="[RIBOSOMAL PROTEIN US5]-ALANINE N-ACETYLTRANSFERASE"/>
    <property type="match status" value="1"/>
</dbReference>
<feature type="domain" description="N-acetyltransferase" evidence="4">
    <location>
        <begin position="1"/>
        <end position="131"/>
    </location>
</feature>
<protein>
    <submittedName>
        <fullName evidence="5">GNAT family N-acetyltransferase</fullName>
    </submittedName>
</protein>
<evidence type="ECO:0000313" key="6">
    <source>
        <dbReference type="Proteomes" id="UP001058429"/>
    </source>
</evidence>
<dbReference type="PROSITE" id="PS51186">
    <property type="entry name" value="GNAT"/>
    <property type="match status" value="1"/>
</dbReference>
<dbReference type="AlphaFoldDB" id="A0A9Q9J4C7"/>
<gene>
    <name evidence="5" type="ORF">N4562_09110</name>
</gene>
<dbReference type="InterPro" id="IPR000182">
    <property type="entry name" value="GNAT_dom"/>
</dbReference>
<dbReference type="InterPro" id="IPR016181">
    <property type="entry name" value="Acyl_CoA_acyltransferase"/>
</dbReference>
<accession>A0A9Q9J4C7</accession>
<evidence type="ECO:0000256" key="3">
    <source>
        <dbReference type="ARBA" id="ARBA00038502"/>
    </source>
</evidence>
<dbReference type="EMBL" id="CP104396">
    <property type="protein sequence ID" value="UXC63191.1"/>
    <property type="molecule type" value="Genomic_DNA"/>
</dbReference>
<comment type="similarity">
    <text evidence="3">Belongs to the acetyltransferase family. RimJ subfamily.</text>
</comment>
<dbReference type="Pfam" id="PF13302">
    <property type="entry name" value="Acetyltransf_3"/>
    <property type="match status" value="1"/>
</dbReference>
<dbReference type="Proteomes" id="UP001058429">
    <property type="component" value="Chromosome"/>
</dbReference>